<evidence type="ECO:0000256" key="1">
    <source>
        <dbReference type="SAM" id="SignalP"/>
    </source>
</evidence>
<dbReference type="Gene3D" id="2.60.40.10">
    <property type="entry name" value="Immunoglobulins"/>
    <property type="match status" value="1"/>
</dbReference>
<feature type="signal peptide" evidence="1">
    <location>
        <begin position="1"/>
        <end position="22"/>
    </location>
</feature>
<feature type="domain" description="Ig-like" evidence="2">
    <location>
        <begin position="507"/>
        <end position="587"/>
    </location>
</feature>
<dbReference type="Pfam" id="PF07679">
    <property type="entry name" value="I-set"/>
    <property type="match status" value="1"/>
</dbReference>
<dbReference type="Proteomes" id="UP000825051">
    <property type="component" value="Chromosome"/>
</dbReference>
<dbReference type="KEGG" id="ole:K0B96_04325"/>
<name>A0A8F9XH22_9BACT</name>
<sequence>MKLRFSLGVFCAGFAVVRSADAAVSDPLVTSWLTAPTGWYARLYQSDAAKAAGTAVTTWSRGQTNQTAPVYAGVMQVSYSTGWVYLRTSGLGYHVMGPWYLDAGHLQNFPNFPGNTATIYRFPRVPAAAVTHTLTNGGAIGYFVDGVAMFDNRDTFSYTHASSQDATPVNGLHGDGVWNRDAFVNEAVTFDPAYAHQAGSQYHYHANTPALRHELGDHVDFNANTRTYQESSAAVTAHSPIVGWAADGYPVYGPYGYASAMDAGSGVRRMISGYVKRDGTRGTINLASTGRTTLPAWAARAQSRSASLAPTVQGPAVNGTYTLGHYLEDYEYLGDVGGTLGTNFDLDEYNGRECVTPEFPQGTYAYFLSIEDDGTPKFPYILGRWFRGTPAGGPVTALSETVTEYVRGAPAAAIGVMAGAAVGGGVTLSWNSAEGATYKVESSADQAAWTTLAAAVTSGGATTSYGAPVAGYYRVTLVAIATYDTNGPVGTPVGTAGIVAYAPTVAPTITTAPVSATVAAGGEAMLAVEANGSGPLAYQWRKDGVDVAAATEATLTIPFAQTKDSGSYVVAVSNAGGAATSAAAALTVTPTPTAATARLMNLSTRAQTGGATGMPIVGFVLSGPGTRTMLVRAAGPALANSGVSAPLADPSLSLVREGTLLAANEDWSASDAATFTAAGAFLFTAGSKDAALVSALAGGVYSAPVGTGGGMGVALVEVYDAGGNAVGPALTNLSSRTFVGVGEQVAIAGFVIGGSGPMRLLLRAAGPALAAYGVGDALVDPRVTLYAGSAVVATNDDWSDNVDAATVATTATETGAFALASGSKDAAMIVSLPPGVYSMVVAGAGANTGTALAEIYVVP</sequence>
<feature type="chain" id="PRO_5034851563" evidence="1">
    <location>
        <begin position="23"/>
        <end position="859"/>
    </location>
</feature>
<evidence type="ECO:0000313" key="4">
    <source>
        <dbReference type="Proteomes" id="UP000825051"/>
    </source>
</evidence>
<dbReference type="InterPro" id="IPR036179">
    <property type="entry name" value="Ig-like_dom_sf"/>
</dbReference>
<organism evidence="3 4">
    <name type="scientific">Horticoccus luteus</name>
    <dbReference type="NCBI Taxonomy" id="2862869"/>
    <lineage>
        <taxon>Bacteria</taxon>
        <taxon>Pseudomonadati</taxon>
        <taxon>Verrucomicrobiota</taxon>
        <taxon>Opitutia</taxon>
        <taxon>Opitutales</taxon>
        <taxon>Opitutaceae</taxon>
        <taxon>Horticoccus</taxon>
    </lineage>
</organism>
<protein>
    <submittedName>
        <fullName evidence="3">YHYH protein</fullName>
    </submittedName>
</protein>
<dbReference type="EMBL" id="CP080507">
    <property type="protein sequence ID" value="QYM79852.1"/>
    <property type="molecule type" value="Genomic_DNA"/>
</dbReference>
<gene>
    <name evidence="3" type="ORF">K0B96_04325</name>
</gene>
<dbReference type="InterPro" id="IPR007110">
    <property type="entry name" value="Ig-like_dom"/>
</dbReference>
<dbReference type="PROSITE" id="PS50835">
    <property type="entry name" value="IG_LIKE"/>
    <property type="match status" value="1"/>
</dbReference>
<proteinExistence type="predicted"/>
<accession>A0A8F9XH22</accession>
<dbReference type="Pfam" id="PF14240">
    <property type="entry name" value="YHYH"/>
    <property type="match status" value="1"/>
</dbReference>
<keyword evidence="1" id="KW-0732">Signal</keyword>
<dbReference type="InterPro" id="IPR003599">
    <property type="entry name" value="Ig_sub"/>
</dbReference>
<dbReference type="RefSeq" id="WP_220164242.1">
    <property type="nucleotide sequence ID" value="NZ_CP080507.1"/>
</dbReference>
<dbReference type="InterPro" id="IPR025924">
    <property type="entry name" value="YHYH_dom"/>
</dbReference>
<evidence type="ECO:0000313" key="3">
    <source>
        <dbReference type="EMBL" id="QYM79852.1"/>
    </source>
</evidence>
<dbReference type="InterPro" id="IPR013783">
    <property type="entry name" value="Ig-like_fold"/>
</dbReference>
<dbReference type="InterPro" id="IPR013098">
    <property type="entry name" value="Ig_I-set"/>
</dbReference>
<dbReference type="AlphaFoldDB" id="A0A8F9XH22"/>
<dbReference type="SUPFAM" id="SSF48726">
    <property type="entry name" value="Immunoglobulin"/>
    <property type="match status" value="1"/>
</dbReference>
<dbReference type="SMART" id="SM00409">
    <property type="entry name" value="IG"/>
    <property type="match status" value="1"/>
</dbReference>
<reference evidence="3" key="1">
    <citation type="submission" date="2021-08" db="EMBL/GenBank/DDBJ databases">
        <title>Genome of a novel bacterium of the phylum Verrucomicrobia, Oleiharenicola sp. KSB-15.</title>
        <authorList>
            <person name="Chung J.-H."/>
            <person name="Ahn J.-H."/>
            <person name="Yoon Y."/>
            <person name="Kim D.-Y."/>
            <person name="An S.-H."/>
            <person name="Park I."/>
            <person name="Yeon J."/>
        </authorList>
    </citation>
    <scope>NUCLEOTIDE SEQUENCE</scope>
    <source>
        <strain evidence="3">KSB-15</strain>
    </source>
</reference>
<keyword evidence="4" id="KW-1185">Reference proteome</keyword>
<evidence type="ECO:0000259" key="2">
    <source>
        <dbReference type="PROSITE" id="PS50835"/>
    </source>
</evidence>